<evidence type="ECO:0000313" key="1">
    <source>
        <dbReference type="EnsemblPlants" id="Pp3c7_4230V3.1"/>
    </source>
</evidence>
<dbReference type="InParanoid" id="A0A7I4E891"/>
<name>A0A7I4E891_PHYPA</name>
<keyword evidence="2" id="KW-1185">Reference proteome</keyword>
<reference evidence="1 2" key="2">
    <citation type="journal article" date="2018" name="Plant J.">
        <title>The Physcomitrella patens chromosome-scale assembly reveals moss genome structure and evolution.</title>
        <authorList>
            <person name="Lang D."/>
            <person name="Ullrich K.K."/>
            <person name="Murat F."/>
            <person name="Fuchs J."/>
            <person name="Jenkins J."/>
            <person name="Haas F.B."/>
            <person name="Piednoel M."/>
            <person name="Gundlach H."/>
            <person name="Van Bel M."/>
            <person name="Meyberg R."/>
            <person name="Vives C."/>
            <person name="Morata J."/>
            <person name="Symeonidi A."/>
            <person name="Hiss M."/>
            <person name="Muchero W."/>
            <person name="Kamisugi Y."/>
            <person name="Saleh O."/>
            <person name="Blanc G."/>
            <person name="Decker E.L."/>
            <person name="van Gessel N."/>
            <person name="Grimwood J."/>
            <person name="Hayes R.D."/>
            <person name="Graham S.W."/>
            <person name="Gunter L.E."/>
            <person name="McDaniel S.F."/>
            <person name="Hoernstein S.N.W."/>
            <person name="Larsson A."/>
            <person name="Li F.W."/>
            <person name="Perroud P.F."/>
            <person name="Phillips J."/>
            <person name="Ranjan P."/>
            <person name="Rokshar D.S."/>
            <person name="Rothfels C.J."/>
            <person name="Schneider L."/>
            <person name="Shu S."/>
            <person name="Stevenson D.W."/>
            <person name="Thummler F."/>
            <person name="Tillich M."/>
            <person name="Villarreal Aguilar J.C."/>
            <person name="Widiez T."/>
            <person name="Wong G.K."/>
            <person name="Wymore A."/>
            <person name="Zhang Y."/>
            <person name="Zimmer A.D."/>
            <person name="Quatrano R.S."/>
            <person name="Mayer K.F.X."/>
            <person name="Goodstein D."/>
            <person name="Casacuberta J.M."/>
            <person name="Vandepoele K."/>
            <person name="Reski R."/>
            <person name="Cuming A.C."/>
            <person name="Tuskan G.A."/>
            <person name="Maumus F."/>
            <person name="Salse J."/>
            <person name="Schmutz J."/>
            <person name="Rensing S.A."/>
        </authorList>
    </citation>
    <scope>NUCLEOTIDE SEQUENCE [LARGE SCALE GENOMIC DNA]</scope>
    <source>
        <strain evidence="1 2">cv. Gransden 2004</strain>
    </source>
</reference>
<dbReference type="EnsemblPlants" id="Pp3c7_4230V3.1">
    <property type="protein sequence ID" value="Pp3c7_4230V3.1"/>
    <property type="gene ID" value="Pp3c7_4230"/>
</dbReference>
<dbReference type="AlphaFoldDB" id="A0A7I4E891"/>
<evidence type="ECO:0000313" key="2">
    <source>
        <dbReference type="Proteomes" id="UP000006727"/>
    </source>
</evidence>
<protein>
    <submittedName>
        <fullName evidence="1">Uncharacterized protein</fullName>
    </submittedName>
</protein>
<dbReference type="Proteomes" id="UP000006727">
    <property type="component" value="Chromosome 7"/>
</dbReference>
<sequence>MVSETMSNDLELSFENVKLAKAYKLKHLSKVEAVSTDLSGCTFILV</sequence>
<dbReference type="Gramene" id="Pp3c7_4230V3.1">
    <property type="protein sequence ID" value="Pp3c7_4230V3.1"/>
    <property type="gene ID" value="Pp3c7_4230"/>
</dbReference>
<organism evidence="1 2">
    <name type="scientific">Physcomitrium patens</name>
    <name type="common">Spreading-leaved earth moss</name>
    <name type="synonym">Physcomitrella patens</name>
    <dbReference type="NCBI Taxonomy" id="3218"/>
    <lineage>
        <taxon>Eukaryota</taxon>
        <taxon>Viridiplantae</taxon>
        <taxon>Streptophyta</taxon>
        <taxon>Embryophyta</taxon>
        <taxon>Bryophyta</taxon>
        <taxon>Bryophytina</taxon>
        <taxon>Bryopsida</taxon>
        <taxon>Funariidae</taxon>
        <taxon>Funariales</taxon>
        <taxon>Funariaceae</taxon>
        <taxon>Physcomitrium</taxon>
    </lineage>
</organism>
<dbReference type="EMBL" id="ABEU02000007">
    <property type="status" value="NOT_ANNOTATED_CDS"/>
    <property type="molecule type" value="Genomic_DNA"/>
</dbReference>
<accession>A0A7I4E891</accession>
<reference evidence="1" key="3">
    <citation type="submission" date="2020-12" db="UniProtKB">
        <authorList>
            <consortium name="EnsemblPlants"/>
        </authorList>
    </citation>
    <scope>IDENTIFICATION</scope>
</reference>
<proteinExistence type="predicted"/>
<reference evidence="1 2" key="1">
    <citation type="journal article" date="2008" name="Science">
        <title>The Physcomitrella genome reveals evolutionary insights into the conquest of land by plants.</title>
        <authorList>
            <person name="Rensing S."/>
            <person name="Lang D."/>
            <person name="Zimmer A."/>
            <person name="Terry A."/>
            <person name="Salamov A."/>
            <person name="Shapiro H."/>
            <person name="Nishiyama T."/>
            <person name="Perroud P.-F."/>
            <person name="Lindquist E."/>
            <person name="Kamisugi Y."/>
            <person name="Tanahashi T."/>
            <person name="Sakakibara K."/>
            <person name="Fujita T."/>
            <person name="Oishi K."/>
            <person name="Shin-I T."/>
            <person name="Kuroki Y."/>
            <person name="Toyoda A."/>
            <person name="Suzuki Y."/>
            <person name="Hashimoto A."/>
            <person name="Yamaguchi K."/>
            <person name="Sugano A."/>
            <person name="Kohara Y."/>
            <person name="Fujiyama A."/>
            <person name="Anterola A."/>
            <person name="Aoki S."/>
            <person name="Ashton N."/>
            <person name="Barbazuk W.B."/>
            <person name="Barker E."/>
            <person name="Bennetzen J."/>
            <person name="Bezanilla M."/>
            <person name="Blankenship R."/>
            <person name="Cho S.H."/>
            <person name="Dutcher S."/>
            <person name="Estelle M."/>
            <person name="Fawcett J.A."/>
            <person name="Gundlach H."/>
            <person name="Hanada K."/>
            <person name="Heyl A."/>
            <person name="Hicks K.A."/>
            <person name="Hugh J."/>
            <person name="Lohr M."/>
            <person name="Mayer K."/>
            <person name="Melkozernov A."/>
            <person name="Murata T."/>
            <person name="Nelson D."/>
            <person name="Pils B."/>
            <person name="Prigge M."/>
            <person name="Reiss B."/>
            <person name="Renner T."/>
            <person name="Rombauts S."/>
            <person name="Rushton P."/>
            <person name="Sanderfoot A."/>
            <person name="Schween G."/>
            <person name="Shiu S.-H."/>
            <person name="Stueber K."/>
            <person name="Theodoulou F.L."/>
            <person name="Tu H."/>
            <person name="Van de Peer Y."/>
            <person name="Verrier P.J."/>
            <person name="Waters E."/>
            <person name="Wood A."/>
            <person name="Yang L."/>
            <person name="Cove D."/>
            <person name="Cuming A."/>
            <person name="Hasebe M."/>
            <person name="Lucas S."/>
            <person name="Mishler D.B."/>
            <person name="Reski R."/>
            <person name="Grigoriev I."/>
            <person name="Quatrano R.S."/>
            <person name="Boore J.L."/>
        </authorList>
    </citation>
    <scope>NUCLEOTIDE SEQUENCE [LARGE SCALE GENOMIC DNA]</scope>
    <source>
        <strain evidence="1 2">cv. Gransden 2004</strain>
    </source>
</reference>